<evidence type="ECO:0000256" key="3">
    <source>
        <dbReference type="ARBA" id="ARBA00022691"/>
    </source>
</evidence>
<keyword evidence="1" id="KW-0963">Cytoplasm</keyword>
<dbReference type="SUPFAM" id="SSF111337">
    <property type="entry name" value="QueA-like"/>
    <property type="match status" value="1"/>
</dbReference>
<dbReference type="OrthoDB" id="9783887at2"/>
<keyword evidence="4" id="KW-0671">Queuosine biosynthesis</keyword>
<organism evidence="6 7">
    <name type="scientific">Aeromicrobium terrae</name>
    <dbReference type="NCBI Taxonomy" id="2498846"/>
    <lineage>
        <taxon>Bacteria</taxon>
        <taxon>Bacillati</taxon>
        <taxon>Actinomycetota</taxon>
        <taxon>Actinomycetes</taxon>
        <taxon>Propionibacteriales</taxon>
        <taxon>Nocardioidaceae</taxon>
        <taxon>Aeromicrobium</taxon>
    </lineage>
</organism>
<dbReference type="GO" id="GO:0008616">
    <property type="term" value="P:tRNA queuosine(34) biosynthetic process"/>
    <property type="evidence" value="ECO:0007669"/>
    <property type="project" value="UniProtKB-KW"/>
</dbReference>
<evidence type="ECO:0000313" key="7">
    <source>
        <dbReference type="Proteomes" id="UP000321571"/>
    </source>
</evidence>
<sequence length="364" mass="38793">MIGIAPLTQFTPPGERTAPSPAEARGIARDDVRLLVAGASGIEHAHFADLADHLEPGDLVVVNASQTVAGQVDARSSDGEDVVVHVAMDLRDGTWVVELRTSPDATRAVLDASPGRTLRLRDAAATLTLVEPYPREGSSPTGTGNRLWRAVHDGDEPLRDVLDRIGRPISYGYLDRQYDLSDYQTIFGTTPGSAEMPSAARPFTPEVVTRLVSRGIGIAPVLLHTGISSQEAGEAPQPEWFEVGESTARLVNATRAGGGRVVAVGTTVTRALESAVDRSGSVLAVSGWTERIVTREHPPRVVDGLVTGWHDPQASHLLLVEAIAGPVLTQTAYDEAVSGGYRWHEFGDSALFLPERAEVRESAA</sequence>
<evidence type="ECO:0000256" key="5">
    <source>
        <dbReference type="SAM" id="MobiDB-lite"/>
    </source>
</evidence>
<dbReference type="InterPro" id="IPR036100">
    <property type="entry name" value="QueA_sf"/>
</dbReference>
<reference evidence="6 7" key="1">
    <citation type="submission" date="2019-06" db="EMBL/GenBank/DDBJ databases">
        <title>Aeromicrobium sp. nov., isolated from a maize field.</title>
        <authorList>
            <person name="Lin S.-Y."/>
            <person name="Tsai C.-F."/>
            <person name="Young C.-C."/>
        </authorList>
    </citation>
    <scope>NUCLEOTIDE SEQUENCE [LARGE SCALE GENOMIC DNA]</scope>
    <source>
        <strain evidence="6 7">CC-CFT486</strain>
    </source>
</reference>
<dbReference type="Proteomes" id="UP000321571">
    <property type="component" value="Unassembled WGS sequence"/>
</dbReference>
<comment type="caution">
    <text evidence="6">The sequence shown here is derived from an EMBL/GenBank/DDBJ whole genome shotgun (WGS) entry which is preliminary data.</text>
</comment>
<evidence type="ECO:0000313" key="6">
    <source>
        <dbReference type="EMBL" id="TXL61235.1"/>
    </source>
</evidence>
<dbReference type="Pfam" id="PF02547">
    <property type="entry name" value="Queuosine_synth"/>
    <property type="match status" value="1"/>
</dbReference>
<dbReference type="Gene3D" id="2.40.10.240">
    <property type="entry name" value="QueA-like"/>
    <property type="match status" value="1"/>
</dbReference>
<dbReference type="InterPro" id="IPR042118">
    <property type="entry name" value="QueA_dom1"/>
</dbReference>
<dbReference type="InterPro" id="IPR003699">
    <property type="entry name" value="QueA"/>
</dbReference>
<evidence type="ECO:0000256" key="2">
    <source>
        <dbReference type="ARBA" id="ARBA00022679"/>
    </source>
</evidence>
<dbReference type="RefSeq" id="WP_147685341.1">
    <property type="nucleotide sequence ID" value="NZ_VDUX01000003.1"/>
</dbReference>
<accession>A0A5C8NK46</accession>
<keyword evidence="6" id="KW-0413">Isomerase</keyword>
<dbReference type="Gene3D" id="3.40.1780.10">
    <property type="entry name" value="QueA-like"/>
    <property type="match status" value="1"/>
</dbReference>
<keyword evidence="3" id="KW-0949">S-adenosyl-L-methionine</keyword>
<name>A0A5C8NK46_9ACTN</name>
<keyword evidence="7" id="KW-1185">Reference proteome</keyword>
<dbReference type="GO" id="GO:0051075">
    <property type="term" value="F:S-adenosylmethionine:tRNA ribosyltransferase-isomerase activity"/>
    <property type="evidence" value="ECO:0007669"/>
    <property type="project" value="TreeGrafter"/>
</dbReference>
<dbReference type="PANTHER" id="PTHR30307">
    <property type="entry name" value="S-ADENOSYLMETHIONINE:TRNA RIBOSYLTRANSFERASE-ISOMERASE"/>
    <property type="match status" value="1"/>
</dbReference>
<protein>
    <submittedName>
        <fullName evidence="6">S-adenosylmethionine:tRNA ribosyltransferase-isomerase</fullName>
    </submittedName>
</protein>
<proteinExistence type="predicted"/>
<dbReference type="AlphaFoldDB" id="A0A5C8NK46"/>
<feature type="region of interest" description="Disordered" evidence="5">
    <location>
        <begin position="1"/>
        <end position="23"/>
    </location>
</feature>
<keyword evidence="2 6" id="KW-0808">Transferase</keyword>
<evidence type="ECO:0000256" key="4">
    <source>
        <dbReference type="ARBA" id="ARBA00022785"/>
    </source>
</evidence>
<dbReference type="EMBL" id="VDUX01000003">
    <property type="protein sequence ID" value="TXL61235.1"/>
    <property type="molecule type" value="Genomic_DNA"/>
</dbReference>
<gene>
    <name evidence="6" type="ORF">FHP06_07295</name>
</gene>
<dbReference type="PANTHER" id="PTHR30307:SF0">
    <property type="entry name" value="S-ADENOSYLMETHIONINE:TRNA RIBOSYLTRANSFERASE-ISOMERASE"/>
    <property type="match status" value="1"/>
</dbReference>
<evidence type="ECO:0000256" key="1">
    <source>
        <dbReference type="ARBA" id="ARBA00022490"/>
    </source>
</evidence>
<dbReference type="InterPro" id="IPR042119">
    <property type="entry name" value="QueA_dom2"/>
</dbReference>